<accession>A0A1V4JTJ3</accession>
<comment type="caution">
    <text evidence="1">The sequence shown here is derived from an EMBL/GenBank/DDBJ whole genome shotgun (WGS) entry which is preliminary data.</text>
</comment>
<gene>
    <name evidence="1" type="ORF">AV530_017126</name>
</gene>
<keyword evidence="2" id="KW-1185">Reference proteome</keyword>
<dbReference type="STRING" id="372326.A0A1V4JTJ3"/>
<sequence length="83" mass="9327">MKTATDRDLSELKAEHMRLSGAVLVSCSRPTSGVQLWESLTLGRAVLKGQTQQQVEQDRNQKTQAVMCLQVKGDLEKKELQDR</sequence>
<proteinExistence type="predicted"/>
<dbReference type="EMBL" id="LSYS01006273">
    <property type="protein sequence ID" value="OPJ75491.1"/>
    <property type="molecule type" value="Genomic_DNA"/>
</dbReference>
<evidence type="ECO:0000313" key="1">
    <source>
        <dbReference type="EMBL" id="OPJ75491.1"/>
    </source>
</evidence>
<organism evidence="1 2">
    <name type="scientific">Patagioenas fasciata monilis</name>
    <dbReference type="NCBI Taxonomy" id="372326"/>
    <lineage>
        <taxon>Eukaryota</taxon>
        <taxon>Metazoa</taxon>
        <taxon>Chordata</taxon>
        <taxon>Craniata</taxon>
        <taxon>Vertebrata</taxon>
        <taxon>Euteleostomi</taxon>
        <taxon>Archelosauria</taxon>
        <taxon>Archosauria</taxon>
        <taxon>Dinosauria</taxon>
        <taxon>Saurischia</taxon>
        <taxon>Theropoda</taxon>
        <taxon>Coelurosauria</taxon>
        <taxon>Aves</taxon>
        <taxon>Neognathae</taxon>
        <taxon>Neoaves</taxon>
        <taxon>Columbimorphae</taxon>
        <taxon>Columbiformes</taxon>
        <taxon>Columbidae</taxon>
        <taxon>Patagioenas</taxon>
    </lineage>
</organism>
<protein>
    <submittedName>
        <fullName evidence="1">Uncharacterized protein</fullName>
    </submittedName>
</protein>
<name>A0A1V4JTJ3_PATFA</name>
<reference evidence="1 2" key="1">
    <citation type="submission" date="2016-02" db="EMBL/GenBank/DDBJ databases">
        <title>Band-tailed pigeon sequencing and assembly.</title>
        <authorList>
            <person name="Soares A.E."/>
            <person name="Novak B.J."/>
            <person name="Rice E.S."/>
            <person name="O'Connell B."/>
            <person name="Chang D."/>
            <person name="Weber S."/>
            <person name="Shapiro B."/>
        </authorList>
    </citation>
    <scope>NUCLEOTIDE SEQUENCE [LARGE SCALE GENOMIC DNA]</scope>
    <source>
        <strain evidence="1">BTP2013</strain>
        <tissue evidence="1">Blood</tissue>
    </source>
</reference>
<dbReference type="Proteomes" id="UP000190648">
    <property type="component" value="Unassembled WGS sequence"/>
</dbReference>
<dbReference type="AlphaFoldDB" id="A0A1V4JTJ3"/>
<evidence type="ECO:0000313" key="2">
    <source>
        <dbReference type="Proteomes" id="UP000190648"/>
    </source>
</evidence>
<dbReference type="OrthoDB" id="3549872at2759"/>